<dbReference type="Pfam" id="PF09335">
    <property type="entry name" value="VTT_dom"/>
    <property type="match status" value="1"/>
</dbReference>
<evidence type="ECO:0000256" key="2">
    <source>
        <dbReference type="ARBA" id="ARBA00010792"/>
    </source>
</evidence>
<evidence type="ECO:0000313" key="9">
    <source>
        <dbReference type="EMBL" id="QIN83848.1"/>
    </source>
</evidence>
<keyword evidence="5 7" id="KW-1133">Transmembrane helix</keyword>
<dbReference type="GO" id="GO:0005886">
    <property type="term" value="C:plasma membrane"/>
    <property type="evidence" value="ECO:0007669"/>
    <property type="project" value="UniProtKB-SubCell"/>
</dbReference>
<evidence type="ECO:0000256" key="7">
    <source>
        <dbReference type="SAM" id="Phobius"/>
    </source>
</evidence>
<protein>
    <submittedName>
        <fullName evidence="9">DedA family protein</fullName>
    </submittedName>
</protein>
<dbReference type="AlphaFoldDB" id="A0A6G8QBN1"/>
<evidence type="ECO:0000256" key="4">
    <source>
        <dbReference type="ARBA" id="ARBA00022692"/>
    </source>
</evidence>
<evidence type="ECO:0000256" key="1">
    <source>
        <dbReference type="ARBA" id="ARBA00004651"/>
    </source>
</evidence>
<gene>
    <name evidence="9" type="ORF">GBA63_15280</name>
</gene>
<keyword evidence="10" id="KW-1185">Reference proteome</keyword>
<keyword evidence="4 7" id="KW-0812">Transmembrane</keyword>
<feature type="transmembrane region" description="Helical" evidence="7">
    <location>
        <begin position="180"/>
        <end position="201"/>
    </location>
</feature>
<dbReference type="InterPro" id="IPR051311">
    <property type="entry name" value="DedA_domain"/>
</dbReference>
<sequence length="208" mass="22748">MGSLLAELARWVMDVVHSFGHVGVFVVVLMGSLYLPVPTELTLPLFGFLVGQGRLTFVPVVLTATAARVCAALVFYSLGLRIGEARLRRLIGRAERTKLVFGSDLDKASAAFQRHGGAAILIGHLIPGVGALISVPAGLKRMPVRWRFLAFTLIGCTLWTATLVGLGWTLGKRWRVVEVYASFVGLALLAALVLGVLWFLWRRWRLRG</sequence>
<feature type="transmembrane region" description="Helical" evidence="7">
    <location>
        <begin position="55"/>
        <end position="79"/>
    </location>
</feature>
<dbReference type="KEGG" id="rub:GBA63_15280"/>
<name>A0A6G8QBN1_9ACTN</name>
<comment type="similarity">
    <text evidence="2">Belongs to the DedA family.</text>
</comment>
<evidence type="ECO:0000256" key="5">
    <source>
        <dbReference type="ARBA" id="ARBA00022989"/>
    </source>
</evidence>
<evidence type="ECO:0000259" key="8">
    <source>
        <dbReference type="Pfam" id="PF09335"/>
    </source>
</evidence>
<organism evidence="9 10">
    <name type="scientific">Rubrobacter tropicus</name>
    <dbReference type="NCBI Taxonomy" id="2653851"/>
    <lineage>
        <taxon>Bacteria</taxon>
        <taxon>Bacillati</taxon>
        <taxon>Actinomycetota</taxon>
        <taxon>Rubrobacteria</taxon>
        <taxon>Rubrobacterales</taxon>
        <taxon>Rubrobacteraceae</taxon>
        <taxon>Rubrobacter</taxon>
    </lineage>
</organism>
<evidence type="ECO:0000256" key="3">
    <source>
        <dbReference type="ARBA" id="ARBA00022475"/>
    </source>
</evidence>
<proteinExistence type="inferred from homology"/>
<dbReference type="PANTHER" id="PTHR42709">
    <property type="entry name" value="ALKALINE PHOSPHATASE LIKE PROTEIN"/>
    <property type="match status" value="1"/>
</dbReference>
<dbReference type="InterPro" id="IPR032816">
    <property type="entry name" value="VTT_dom"/>
</dbReference>
<evidence type="ECO:0000256" key="6">
    <source>
        <dbReference type="ARBA" id="ARBA00023136"/>
    </source>
</evidence>
<comment type="subcellular location">
    <subcellularLocation>
        <location evidence="1">Cell membrane</location>
        <topology evidence="1">Multi-pass membrane protein</topology>
    </subcellularLocation>
</comment>
<reference evidence="9 10" key="1">
    <citation type="submission" date="2019-10" db="EMBL/GenBank/DDBJ databases">
        <title>Rubrobacter sp nov SCSIO 52090 isolated from a deep-sea sediment in the South China Sea.</title>
        <authorList>
            <person name="Chen R.W."/>
        </authorList>
    </citation>
    <scope>NUCLEOTIDE SEQUENCE [LARGE SCALE GENOMIC DNA]</scope>
    <source>
        <strain evidence="9 10">SCSIO 52909</strain>
    </source>
</reference>
<keyword evidence="6 7" id="KW-0472">Membrane</keyword>
<feature type="transmembrane region" description="Helical" evidence="7">
    <location>
        <begin position="12"/>
        <end position="35"/>
    </location>
</feature>
<evidence type="ECO:0000313" key="10">
    <source>
        <dbReference type="Proteomes" id="UP000501452"/>
    </source>
</evidence>
<dbReference type="EMBL" id="CP045119">
    <property type="protein sequence ID" value="QIN83848.1"/>
    <property type="molecule type" value="Genomic_DNA"/>
</dbReference>
<feature type="transmembrane region" description="Helical" evidence="7">
    <location>
        <begin position="148"/>
        <end position="168"/>
    </location>
</feature>
<dbReference type="Proteomes" id="UP000501452">
    <property type="component" value="Chromosome"/>
</dbReference>
<accession>A0A6G8QBN1</accession>
<dbReference type="PANTHER" id="PTHR42709:SF6">
    <property type="entry name" value="UNDECAPRENYL PHOSPHATE TRANSPORTER A"/>
    <property type="match status" value="1"/>
</dbReference>
<keyword evidence="3" id="KW-1003">Cell membrane</keyword>
<feature type="domain" description="VTT" evidence="8">
    <location>
        <begin position="37"/>
        <end position="168"/>
    </location>
</feature>